<accession>A0A267DF91</accession>
<evidence type="ECO:0008006" key="4">
    <source>
        <dbReference type="Google" id="ProtNLM"/>
    </source>
</evidence>
<dbReference type="PIRSF" id="PIRSF036762">
    <property type="entry name" value="GAA1"/>
    <property type="match status" value="1"/>
</dbReference>
<feature type="transmembrane region" description="Helical" evidence="1">
    <location>
        <begin position="413"/>
        <end position="435"/>
    </location>
</feature>
<feature type="transmembrane region" description="Helical" evidence="1">
    <location>
        <begin position="12"/>
        <end position="32"/>
    </location>
</feature>
<comment type="caution">
    <text evidence="2">The sequence shown here is derived from an EMBL/GenBank/DDBJ whole genome shotgun (WGS) entry which is preliminary data.</text>
</comment>
<reference evidence="2 3" key="1">
    <citation type="submission" date="2017-06" db="EMBL/GenBank/DDBJ databases">
        <title>A platform for efficient transgenesis in Macrostomum lignano, a flatworm model organism for stem cell research.</title>
        <authorList>
            <person name="Berezikov E."/>
        </authorList>
    </citation>
    <scope>NUCLEOTIDE SEQUENCE [LARGE SCALE GENOMIC DNA]</scope>
    <source>
        <strain evidence="2">DV1</strain>
        <tissue evidence="2">Whole organism</tissue>
    </source>
</reference>
<dbReference type="GO" id="GO:0042765">
    <property type="term" value="C:GPI-anchor transamidase complex"/>
    <property type="evidence" value="ECO:0007669"/>
    <property type="project" value="InterPro"/>
</dbReference>
<dbReference type="OrthoDB" id="445301at2759"/>
<dbReference type="Gene3D" id="3.40.630.10">
    <property type="entry name" value="Zn peptidases"/>
    <property type="match status" value="1"/>
</dbReference>
<evidence type="ECO:0000313" key="2">
    <source>
        <dbReference type="EMBL" id="PAA47968.1"/>
    </source>
</evidence>
<name>A0A267DF91_9PLAT</name>
<dbReference type="AlphaFoldDB" id="A0A267DF91"/>
<dbReference type="Proteomes" id="UP000215902">
    <property type="component" value="Unassembled WGS sequence"/>
</dbReference>
<dbReference type="GO" id="GO:0016255">
    <property type="term" value="P:attachment of GPI anchor to protein"/>
    <property type="evidence" value="ECO:0007669"/>
    <property type="project" value="TreeGrafter"/>
</dbReference>
<dbReference type="SUPFAM" id="SSF53187">
    <property type="entry name" value="Zn-dependent exopeptidases"/>
    <property type="match status" value="1"/>
</dbReference>
<keyword evidence="1" id="KW-0812">Transmembrane</keyword>
<feature type="transmembrane region" description="Helical" evidence="1">
    <location>
        <begin position="528"/>
        <end position="552"/>
    </location>
</feature>
<keyword evidence="1" id="KW-0472">Membrane</keyword>
<dbReference type="EMBL" id="NIVC01004276">
    <property type="protein sequence ID" value="PAA47968.1"/>
    <property type="molecule type" value="Genomic_DNA"/>
</dbReference>
<feature type="transmembrane region" description="Helical" evidence="1">
    <location>
        <begin position="487"/>
        <end position="516"/>
    </location>
</feature>
<dbReference type="PANTHER" id="PTHR13304">
    <property type="entry name" value="GLYCOSYLPHOSPHATIDYLINOSITOL ANCHOR ATTACHMENT 1 PROTEIN"/>
    <property type="match status" value="1"/>
</dbReference>
<proteinExistence type="predicted"/>
<keyword evidence="1" id="KW-1133">Transmembrane helix</keyword>
<feature type="transmembrane region" description="Helical" evidence="1">
    <location>
        <begin position="373"/>
        <end position="393"/>
    </location>
</feature>
<dbReference type="InterPro" id="IPR007246">
    <property type="entry name" value="Gaa1"/>
</dbReference>
<organism evidence="2 3">
    <name type="scientific">Macrostomum lignano</name>
    <dbReference type="NCBI Taxonomy" id="282301"/>
    <lineage>
        <taxon>Eukaryota</taxon>
        <taxon>Metazoa</taxon>
        <taxon>Spiralia</taxon>
        <taxon>Lophotrochozoa</taxon>
        <taxon>Platyhelminthes</taxon>
        <taxon>Rhabditophora</taxon>
        <taxon>Macrostomorpha</taxon>
        <taxon>Macrostomida</taxon>
        <taxon>Macrostomidae</taxon>
        <taxon>Macrostomum</taxon>
    </lineage>
</organism>
<feature type="transmembrane region" description="Helical" evidence="1">
    <location>
        <begin position="447"/>
        <end position="467"/>
    </location>
</feature>
<protein>
    <recommendedName>
        <fullName evidence="4">Glycosylphosphatidylinositol anchor attachment 1 protein</fullName>
    </recommendedName>
</protein>
<evidence type="ECO:0000256" key="1">
    <source>
        <dbReference type="SAM" id="Phobius"/>
    </source>
</evidence>
<sequence length="633" mass="67414">MTGKIETTIKVFLSYHRFVGILLIVGAIGYMVMLSDPQFNNRCYISEKALSPGVVEEQFNQVNFINDYYADVQKMYTVKNLESGKFQKWLEEEMQKIGLDAYTQNFTFSYPLILGEKKLQGINAVGISRAYRAARTEALVLMTPLRAADSGAASHERRTDGSVALMLALAKFFRRQTHWAKDTIFLFTEMETVGLQAWLYAHHGESSLLKPSISVSDPPHRSGSIQAAVALEFAGVSGWQRARLHVEGVNGVLPNLDLVNTVVRIAGKHGVRLELHGSDRQPALLLRSLLYQASGSPASLHGLFLPFDIPAVGLSGEGRAASSSSSATRTAGAVVEAIWRSLNNLQERFHQSFFFYALPAIDRYVSIGDYTPPLGVVLLALALAAIDSLVVGFGDGDASTKPKSAGGGVVGPVARLCVMAGCFGLLALVAPAYFIRTAAAFRIDPGAGMLIGLLAVQAMAAAFPLMFPNMIVACHPGALRLAACLSLGLSLGAVSLVNFGLAFLSALPLAPVCLLAAGPDRLPAVLRFGIGAVALAAASPIGLLLGGCYAAGGARSLVSAWTCAEYGALQGYVEGQLLGSFTYRLNCLMLLPCWLLAWCQLFARAWPRPAAPAAAAAAAEETSTESEEPAKDK</sequence>
<evidence type="ECO:0000313" key="3">
    <source>
        <dbReference type="Proteomes" id="UP000215902"/>
    </source>
</evidence>
<dbReference type="PANTHER" id="PTHR13304:SF0">
    <property type="entry name" value="GLYCOSYLPHOSPHATIDYLINOSITOL ANCHOR ATTACHMENT 1 PROTEIN"/>
    <property type="match status" value="1"/>
</dbReference>
<gene>
    <name evidence="2" type="ORF">BOX15_Mlig002558g2</name>
</gene>
<dbReference type="Pfam" id="PF04114">
    <property type="entry name" value="Gaa1"/>
    <property type="match status" value="1"/>
</dbReference>
<keyword evidence="3" id="KW-1185">Reference proteome</keyword>
<dbReference type="STRING" id="282301.A0A267DF91"/>